<keyword evidence="2" id="KW-0808">Transferase</keyword>
<accession>A0A254Q0J6</accession>
<dbReference type="OrthoDB" id="9809995at2"/>
<dbReference type="AlphaFoldDB" id="A0A254Q0J6"/>
<sequence length="242" mass="26372">MTRILAIDTSTAWCSVALSLDDEVPILRHELVSAGASQLVLPWVQALLQQANIKLNELDAIAVGIGPGAFTGVRLGVAAVQGLAISCDLPIVPVASVDAIAAQLCKTHDFELIKPRNFAIAIDARMDEIYWAKYESASQKQYLPKRIGDIHLSKPEELDLTDISFLAGSALTAYSDRLFSKSKTSLSSNALDTEIHLSALGILDFAKQAIKEGRQISVRELEPLYVRDKVALTTQERLEAFK</sequence>
<dbReference type="SUPFAM" id="SSF53067">
    <property type="entry name" value="Actin-like ATPase domain"/>
    <property type="match status" value="2"/>
</dbReference>
<dbReference type="InterPro" id="IPR000905">
    <property type="entry name" value="Gcp-like_dom"/>
</dbReference>
<dbReference type="CDD" id="cd24032">
    <property type="entry name" value="ASKHA_NBD_TsaB"/>
    <property type="match status" value="1"/>
</dbReference>
<proteinExistence type="predicted"/>
<name>A0A254Q0J6_9BURK</name>
<dbReference type="NCBIfam" id="TIGR03725">
    <property type="entry name" value="T6A_YeaZ"/>
    <property type="match status" value="1"/>
</dbReference>
<dbReference type="InterPro" id="IPR022496">
    <property type="entry name" value="T6A_TsaB"/>
</dbReference>
<keyword evidence="3" id="KW-1185">Reference proteome</keyword>
<dbReference type="PANTHER" id="PTHR11735:SF11">
    <property type="entry name" value="TRNA THREONYLCARBAMOYLADENOSINE BIOSYNTHESIS PROTEIN TSAB"/>
    <property type="match status" value="1"/>
</dbReference>
<reference evidence="2 3" key="1">
    <citation type="submission" date="2017-05" db="EMBL/GenBank/DDBJ databases">
        <title>Genome of Polynucleobacter sp. MWH-Feld-100.</title>
        <authorList>
            <person name="Hahn M.W."/>
        </authorList>
    </citation>
    <scope>NUCLEOTIDE SEQUENCE [LARGE SCALE GENOMIC DNA]</scope>
    <source>
        <strain evidence="2 3">MWH-Feld-100</strain>
    </source>
</reference>
<dbReference type="Proteomes" id="UP000197528">
    <property type="component" value="Unassembled WGS sequence"/>
</dbReference>
<dbReference type="GO" id="GO:0002949">
    <property type="term" value="P:tRNA threonylcarbamoyladenosine modification"/>
    <property type="evidence" value="ECO:0007669"/>
    <property type="project" value="InterPro"/>
</dbReference>
<evidence type="ECO:0000313" key="2">
    <source>
        <dbReference type="EMBL" id="OWS68922.1"/>
    </source>
</evidence>
<dbReference type="PANTHER" id="PTHR11735">
    <property type="entry name" value="TRNA N6-ADENOSINE THREONYLCARBAMOYLTRANSFERASE"/>
    <property type="match status" value="1"/>
</dbReference>
<dbReference type="Pfam" id="PF00814">
    <property type="entry name" value="TsaD"/>
    <property type="match status" value="1"/>
</dbReference>
<dbReference type="EMBL" id="NGUP01000005">
    <property type="protein sequence ID" value="OWS68922.1"/>
    <property type="molecule type" value="Genomic_DNA"/>
</dbReference>
<protein>
    <submittedName>
        <fullName evidence="2">tRNA (Adenosine(37)-N6)-threonylcarbamoyltransferase complex dimerization subunit type 1 TsaB</fullName>
    </submittedName>
</protein>
<dbReference type="Gene3D" id="3.30.420.40">
    <property type="match status" value="2"/>
</dbReference>
<dbReference type="GO" id="GO:0005829">
    <property type="term" value="C:cytosol"/>
    <property type="evidence" value="ECO:0007669"/>
    <property type="project" value="TreeGrafter"/>
</dbReference>
<gene>
    <name evidence="2" type="ORF">CBI31_09380</name>
</gene>
<organism evidence="2 3">
    <name type="scientific">Polynucleobacter campilacus</name>
    <dbReference type="NCBI Taxonomy" id="1743163"/>
    <lineage>
        <taxon>Bacteria</taxon>
        <taxon>Pseudomonadati</taxon>
        <taxon>Pseudomonadota</taxon>
        <taxon>Betaproteobacteria</taxon>
        <taxon>Burkholderiales</taxon>
        <taxon>Burkholderiaceae</taxon>
        <taxon>Polynucleobacter</taxon>
    </lineage>
</organism>
<comment type="caution">
    <text evidence="2">The sequence shown here is derived from an EMBL/GenBank/DDBJ whole genome shotgun (WGS) entry which is preliminary data.</text>
</comment>
<dbReference type="GO" id="GO:0016740">
    <property type="term" value="F:transferase activity"/>
    <property type="evidence" value="ECO:0007669"/>
    <property type="project" value="UniProtKB-KW"/>
</dbReference>
<dbReference type="InterPro" id="IPR043129">
    <property type="entry name" value="ATPase_NBD"/>
</dbReference>
<dbReference type="RefSeq" id="WP_088526143.1">
    <property type="nucleotide sequence ID" value="NZ_NGUP01000005.1"/>
</dbReference>
<evidence type="ECO:0000313" key="3">
    <source>
        <dbReference type="Proteomes" id="UP000197528"/>
    </source>
</evidence>
<evidence type="ECO:0000259" key="1">
    <source>
        <dbReference type="Pfam" id="PF00814"/>
    </source>
</evidence>
<feature type="domain" description="Gcp-like" evidence="1">
    <location>
        <begin position="32"/>
        <end position="140"/>
    </location>
</feature>